<dbReference type="EMBL" id="CP027667">
    <property type="protein sequence ID" value="AVO48988.1"/>
    <property type="molecule type" value="Genomic_DNA"/>
</dbReference>
<name>A0A2R3QB23_9BURK</name>
<accession>A0A2R3QB23</accession>
<evidence type="ECO:0000313" key="2">
    <source>
        <dbReference type="Proteomes" id="UP000237925"/>
    </source>
</evidence>
<evidence type="ECO:0000313" key="1">
    <source>
        <dbReference type="EMBL" id="AVO48988.1"/>
    </source>
</evidence>
<proteinExistence type="predicted"/>
<dbReference type="KEGG" id="mela:C6568_06775"/>
<reference evidence="1 2" key="1">
    <citation type="submission" date="2018-03" db="EMBL/GenBank/DDBJ databases">
        <title>Genome sequencing of Melaminivora sp.</title>
        <authorList>
            <person name="Kim S.-J."/>
            <person name="Heo J."/>
            <person name="Ahn J.-H."/>
            <person name="Kwon S.-W."/>
        </authorList>
    </citation>
    <scope>NUCLEOTIDE SEQUENCE [LARGE SCALE GENOMIC DNA]</scope>
    <source>
        <strain evidence="1 2">SC2-9</strain>
    </source>
</reference>
<organism evidence="1 2">
    <name type="scientific">Melaminivora suipulveris</name>
    <dbReference type="NCBI Taxonomy" id="2109913"/>
    <lineage>
        <taxon>Bacteria</taxon>
        <taxon>Pseudomonadati</taxon>
        <taxon>Pseudomonadota</taxon>
        <taxon>Betaproteobacteria</taxon>
        <taxon>Burkholderiales</taxon>
        <taxon>Comamonadaceae</taxon>
        <taxon>Melaminivora</taxon>
    </lineage>
</organism>
<dbReference type="Proteomes" id="UP000237925">
    <property type="component" value="Chromosome"/>
</dbReference>
<gene>
    <name evidence="1" type="ORF">C6568_06775</name>
</gene>
<evidence type="ECO:0008006" key="3">
    <source>
        <dbReference type="Google" id="ProtNLM"/>
    </source>
</evidence>
<keyword evidence="2" id="KW-1185">Reference proteome</keyword>
<protein>
    <recommendedName>
        <fullName evidence="3">Ppx/GppA phosphatase domain-containing protein</fullName>
    </recommendedName>
</protein>
<dbReference type="OrthoDB" id="6504658at2"/>
<sequence>MTDTPAPPVSEDAPALYRLLAQDAPAGSALTTLHIGGSHTTLASGEAGSAPLLQRTLDMGARVTAATRFAQDTPRSDELQAAAEAALALFAPLRERLAPGSTLYTADTGVRRIALAAGLPAQPEMELALADVEALFERLLGHRPPEGGDDAPQLPPEGRFAAALAILRACLLGLGFERICIRSEALA</sequence>
<dbReference type="RefSeq" id="WP_106683426.1">
    <property type="nucleotide sequence ID" value="NZ_CP027667.1"/>
</dbReference>
<dbReference type="AlphaFoldDB" id="A0A2R3QB23"/>
<dbReference type="Gene3D" id="3.30.420.150">
    <property type="entry name" value="Exopolyphosphatase. Domain 2"/>
    <property type="match status" value="1"/>
</dbReference>